<protein>
    <submittedName>
        <fullName evidence="1">UDP-N-acetylglucosamine diphosphorylase 2</fullName>
    </submittedName>
</protein>
<gene>
    <name evidence="1" type="ORF">ZEAMMB73_Zm00001d024307</name>
</gene>
<dbReference type="EMBL" id="CM000786">
    <property type="protein sequence ID" value="AQK40980.1"/>
    <property type="molecule type" value="Genomic_DNA"/>
</dbReference>
<dbReference type="Gene3D" id="2.10.10.100">
    <property type="match status" value="1"/>
</dbReference>
<evidence type="ECO:0000313" key="1">
    <source>
        <dbReference type="EMBL" id="AQK40980.1"/>
    </source>
</evidence>
<organism evidence="1">
    <name type="scientific">Zea mays</name>
    <name type="common">Maize</name>
    <dbReference type="NCBI Taxonomy" id="4577"/>
    <lineage>
        <taxon>Eukaryota</taxon>
        <taxon>Viridiplantae</taxon>
        <taxon>Streptophyta</taxon>
        <taxon>Embryophyta</taxon>
        <taxon>Tracheophyta</taxon>
        <taxon>Spermatophyta</taxon>
        <taxon>Magnoliopsida</taxon>
        <taxon>Liliopsida</taxon>
        <taxon>Poales</taxon>
        <taxon>Poaceae</taxon>
        <taxon>PACMAD clade</taxon>
        <taxon>Panicoideae</taxon>
        <taxon>Andropogonodae</taxon>
        <taxon>Andropogoneae</taxon>
        <taxon>Tripsacinae</taxon>
        <taxon>Zea</taxon>
    </lineage>
</organism>
<name>A0A1D6IYN7_MAIZE</name>
<accession>A0A1D6IYN7</accession>
<dbReference type="InterPro" id="IPR029044">
    <property type="entry name" value="Nucleotide-diphossugar_trans"/>
</dbReference>
<proteinExistence type="predicted"/>
<dbReference type="SUPFAM" id="SSF53448">
    <property type="entry name" value="Nucleotide-diphospho-sugar transferases"/>
    <property type="match status" value="1"/>
</dbReference>
<dbReference type="AlphaFoldDB" id="A0A1D6IYN7"/>
<sequence length="45" mass="4906">MLLRLHSRWVVAAGVEVSPLCSYAGENLEAICSGRTFHAPSEISF</sequence>
<reference evidence="1" key="1">
    <citation type="submission" date="2015-12" db="EMBL/GenBank/DDBJ databases">
        <title>Update maize B73 reference genome by single molecule sequencing technologies.</title>
        <authorList>
            <consortium name="Maize Genome Sequencing Project"/>
            <person name="Ware D."/>
        </authorList>
    </citation>
    <scope>NUCLEOTIDE SEQUENCE</scope>
    <source>
        <tissue evidence="1">Seedling</tissue>
    </source>
</reference>